<dbReference type="CDD" id="cd00207">
    <property type="entry name" value="fer2"/>
    <property type="match status" value="1"/>
</dbReference>
<dbReference type="EMBL" id="CP045725">
    <property type="protein sequence ID" value="QGF23823.1"/>
    <property type="molecule type" value="Genomic_DNA"/>
</dbReference>
<comment type="cofactor">
    <cofactor evidence="6">
        <name>[2Fe-2S] cluster</name>
        <dbReference type="ChEBI" id="CHEBI:190135"/>
    </cofactor>
</comment>
<dbReference type="PROSITE" id="PS00814">
    <property type="entry name" value="ADX"/>
    <property type="match status" value="1"/>
</dbReference>
<evidence type="ECO:0000256" key="4">
    <source>
        <dbReference type="ARBA" id="ARBA00023004"/>
    </source>
</evidence>
<reference evidence="9 10" key="1">
    <citation type="submission" date="2019-10" db="EMBL/GenBank/DDBJ databases">
        <title>Genomic analysis of Raineyella sp. CBA3103.</title>
        <authorList>
            <person name="Roh S.W."/>
        </authorList>
    </citation>
    <scope>NUCLEOTIDE SEQUENCE [LARGE SCALE GENOMIC DNA]</scope>
    <source>
        <strain evidence="9 10">CBA3103</strain>
    </source>
</reference>
<accession>A0A5Q2FFD5</accession>
<name>A0A5Q2FFD5_9ACTN</name>
<dbReference type="GO" id="GO:0140647">
    <property type="term" value="P:P450-containing electron transport chain"/>
    <property type="evidence" value="ECO:0007669"/>
    <property type="project" value="InterPro"/>
</dbReference>
<evidence type="ECO:0000256" key="5">
    <source>
        <dbReference type="ARBA" id="ARBA00023014"/>
    </source>
</evidence>
<dbReference type="InterPro" id="IPR001055">
    <property type="entry name" value="Adrenodoxin-like"/>
</dbReference>
<dbReference type="GO" id="GO:0009055">
    <property type="term" value="F:electron transfer activity"/>
    <property type="evidence" value="ECO:0007669"/>
    <property type="project" value="TreeGrafter"/>
</dbReference>
<dbReference type="GO" id="GO:0046872">
    <property type="term" value="F:metal ion binding"/>
    <property type="evidence" value="ECO:0007669"/>
    <property type="project" value="UniProtKB-KW"/>
</dbReference>
<sequence>MPVTTATTTTAAVTTSVITIEVIDRDGARHEVPWEEDQVLMEALRDNDLPVLASCGGSASCATCHVFVPEDIYRTLPDRSEDEVDLVEEAPGYRPESSRLSCQIRHDARLEGMTVILAPTRTDASPDAWRTATDAPAPVVGASVRDGSADHGLAQFHEEQDRSKEAAHPGQDDRPCPVAVLPETDRGEYQGDRAGDRHRRADDQGGSAARHHQAAVEPEEDPAKEHEPEQGRSDGPPAEHRCWHAAPPGFAGPEDRPAAPLPDAEA</sequence>
<dbReference type="InterPro" id="IPR036010">
    <property type="entry name" value="2Fe-2S_ferredoxin-like_sf"/>
</dbReference>
<keyword evidence="3" id="KW-0479">Metal-binding</keyword>
<evidence type="ECO:0000256" key="3">
    <source>
        <dbReference type="ARBA" id="ARBA00022723"/>
    </source>
</evidence>
<feature type="domain" description="2Fe-2S ferredoxin-type" evidence="8">
    <location>
        <begin position="18"/>
        <end position="121"/>
    </location>
</feature>
<evidence type="ECO:0000256" key="1">
    <source>
        <dbReference type="ARBA" id="ARBA00010914"/>
    </source>
</evidence>
<protein>
    <submittedName>
        <fullName evidence="9">2Fe-2S iron-sulfur cluster binding domain-containing protein</fullName>
    </submittedName>
</protein>
<dbReference type="PANTHER" id="PTHR23426">
    <property type="entry name" value="FERREDOXIN/ADRENODOXIN"/>
    <property type="match status" value="1"/>
</dbReference>
<dbReference type="AlphaFoldDB" id="A0A5Q2FFD5"/>
<dbReference type="Pfam" id="PF00111">
    <property type="entry name" value="Fer2"/>
    <property type="match status" value="1"/>
</dbReference>
<dbReference type="GO" id="GO:0051537">
    <property type="term" value="F:2 iron, 2 sulfur cluster binding"/>
    <property type="evidence" value="ECO:0007669"/>
    <property type="project" value="UniProtKB-KW"/>
</dbReference>
<dbReference type="InterPro" id="IPR018298">
    <property type="entry name" value="Adrenodoxin_Fe-S_BS"/>
</dbReference>
<feature type="compositionally biased region" description="Basic and acidic residues" evidence="7">
    <location>
        <begin position="183"/>
        <end position="203"/>
    </location>
</feature>
<feature type="region of interest" description="Disordered" evidence="7">
    <location>
        <begin position="158"/>
        <end position="266"/>
    </location>
</feature>
<evidence type="ECO:0000313" key="9">
    <source>
        <dbReference type="EMBL" id="QGF23823.1"/>
    </source>
</evidence>
<dbReference type="PROSITE" id="PS51085">
    <property type="entry name" value="2FE2S_FER_2"/>
    <property type="match status" value="1"/>
</dbReference>
<dbReference type="InterPro" id="IPR012675">
    <property type="entry name" value="Beta-grasp_dom_sf"/>
</dbReference>
<keyword evidence="5" id="KW-0411">Iron-sulfur</keyword>
<comment type="similarity">
    <text evidence="1">Belongs to the adrenodoxin/putidaredoxin family.</text>
</comment>
<dbReference type="Proteomes" id="UP000386847">
    <property type="component" value="Chromosome"/>
</dbReference>
<dbReference type="PANTHER" id="PTHR23426:SF65">
    <property type="entry name" value="FERREDOXIN-2, MITOCHONDRIAL"/>
    <property type="match status" value="1"/>
</dbReference>
<keyword evidence="2" id="KW-0001">2Fe-2S</keyword>
<gene>
    <name evidence="9" type="ORF">Rai3103_09220</name>
</gene>
<proteinExistence type="inferred from homology"/>
<keyword evidence="4" id="KW-0408">Iron</keyword>
<evidence type="ECO:0000259" key="8">
    <source>
        <dbReference type="PROSITE" id="PS51085"/>
    </source>
</evidence>
<organism evidence="9 10">
    <name type="scientific">Raineyella fluvialis</name>
    <dbReference type="NCBI Taxonomy" id="2662261"/>
    <lineage>
        <taxon>Bacteria</taxon>
        <taxon>Bacillati</taxon>
        <taxon>Actinomycetota</taxon>
        <taxon>Actinomycetes</taxon>
        <taxon>Propionibacteriales</taxon>
        <taxon>Propionibacteriaceae</taxon>
        <taxon>Raineyella</taxon>
    </lineage>
</organism>
<dbReference type="SUPFAM" id="SSF54292">
    <property type="entry name" value="2Fe-2S ferredoxin-like"/>
    <property type="match status" value="1"/>
</dbReference>
<feature type="compositionally biased region" description="Basic and acidic residues" evidence="7">
    <location>
        <begin position="221"/>
        <end position="242"/>
    </location>
</feature>
<dbReference type="InterPro" id="IPR001041">
    <property type="entry name" value="2Fe-2S_ferredoxin-type"/>
</dbReference>
<evidence type="ECO:0000256" key="7">
    <source>
        <dbReference type="SAM" id="MobiDB-lite"/>
    </source>
</evidence>
<dbReference type="Gene3D" id="3.10.20.30">
    <property type="match status" value="1"/>
</dbReference>
<evidence type="ECO:0000256" key="6">
    <source>
        <dbReference type="ARBA" id="ARBA00034078"/>
    </source>
</evidence>
<evidence type="ECO:0000256" key="2">
    <source>
        <dbReference type="ARBA" id="ARBA00022714"/>
    </source>
</evidence>
<keyword evidence="10" id="KW-1185">Reference proteome</keyword>
<feature type="region of interest" description="Disordered" evidence="7">
    <location>
        <begin position="125"/>
        <end position="146"/>
    </location>
</feature>
<feature type="compositionally biased region" description="Basic and acidic residues" evidence="7">
    <location>
        <begin position="158"/>
        <end position="175"/>
    </location>
</feature>
<dbReference type="KEGG" id="rain:Rai3103_09220"/>
<evidence type="ECO:0000313" key="10">
    <source>
        <dbReference type="Proteomes" id="UP000386847"/>
    </source>
</evidence>